<feature type="cross-link" description="Glycyl lysine isopeptide (Lys-Gly) (interchain with G-Cter in SUMO2)" evidence="16">
    <location>
        <position position="257"/>
    </location>
</feature>
<organism evidence="21 22">
    <name type="scientific">Polarella glacialis</name>
    <name type="common">Dinoflagellate</name>
    <dbReference type="NCBI Taxonomy" id="89957"/>
    <lineage>
        <taxon>Eukaryota</taxon>
        <taxon>Sar</taxon>
        <taxon>Alveolata</taxon>
        <taxon>Dinophyceae</taxon>
        <taxon>Suessiales</taxon>
        <taxon>Suessiaceae</taxon>
        <taxon>Polarella</taxon>
    </lineage>
</organism>
<dbReference type="InterPro" id="IPR011009">
    <property type="entry name" value="Kinase-like_dom_sf"/>
</dbReference>
<dbReference type="PANTHER" id="PTHR24350">
    <property type="entry name" value="SERINE/THREONINE-PROTEIN KINASE IAL-RELATED"/>
    <property type="match status" value="1"/>
</dbReference>
<evidence type="ECO:0000256" key="13">
    <source>
        <dbReference type="ARBA" id="ARBA00048679"/>
    </source>
</evidence>
<keyword evidence="9" id="KW-0106">Calcium</keyword>
<evidence type="ECO:0000256" key="17">
    <source>
        <dbReference type="PROSITE-ProRule" id="PRU10141"/>
    </source>
</evidence>
<keyword evidence="5" id="KW-0479">Metal-binding</keyword>
<evidence type="ECO:0000256" key="18">
    <source>
        <dbReference type="RuleBase" id="RU000304"/>
    </source>
</evidence>
<evidence type="ECO:0000259" key="20">
    <source>
        <dbReference type="PROSITE" id="PS50011"/>
    </source>
</evidence>
<dbReference type="SUPFAM" id="SSF56112">
    <property type="entry name" value="Protein kinase-like (PK-like)"/>
    <property type="match status" value="1"/>
</dbReference>
<dbReference type="EMBL" id="CAJNNV010025352">
    <property type="protein sequence ID" value="CAE8613999.1"/>
    <property type="molecule type" value="Genomic_DNA"/>
</dbReference>
<evidence type="ECO:0000256" key="19">
    <source>
        <dbReference type="SAM" id="MobiDB-lite"/>
    </source>
</evidence>
<accession>A0A813FPA6</accession>
<reference evidence="21" key="1">
    <citation type="submission" date="2021-02" db="EMBL/GenBank/DDBJ databases">
        <authorList>
            <person name="Dougan E. K."/>
            <person name="Rhodes N."/>
            <person name="Thang M."/>
            <person name="Chan C."/>
        </authorList>
    </citation>
    <scope>NUCLEOTIDE SEQUENCE</scope>
</reference>
<dbReference type="EC" id="2.7.11.1" evidence="2"/>
<dbReference type="FunFam" id="3.30.200.20:FF:000315">
    <property type="entry name" value="Calcium-dependent protein kinase 3"/>
    <property type="match status" value="1"/>
</dbReference>
<evidence type="ECO:0000256" key="12">
    <source>
        <dbReference type="ARBA" id="ARBA00047899"/>
    </source>
</evidence>
<protein>
    <recommendedName>
        <fullName evidence="2">non-specific serine/threonine protein kinase</fullName>
        <ecNumber evidence="2">2.7.11.1</ecNumber>
    </recommendedName>
</protein>
<dbReference type="InterPro" id="IPR000719">
    <property type="entry name" value="Prot_kinase_dom"/>
</dbReference>
<evidence type="ECO:0000256" key="16">
    <source>
        <dbReference type="PIRSR" id="PIRSR630616-3"/>
    </source>
</evidence>
<dbReference type="PROSITE" id="PS00107">
    <property type="entry name" value="PROTEIN_KINASE_ATP"/>
    <property type="match status" value="1"/>
</dbReference>
<keyword evidence="4" id="KW-0808">Transferase</keyword>
<dbReference type="Proteomes" id="UP000654075">
    <property type="component" value="Unassembled WGS sequence"/>
</dbReference>
<dbReference type="InterPro" id="IPR008271">
    <property type="entry name" value="Ser/Thr_kinase_AS"/>
</dbReference>
<evidence type="ECO:0000256" key="3">
    <source>
        <dbReference type="ARBA" id="ARBA00022527"/>
    </source>
</evidence>
<dbReference type="SMART" id="SM00220">
    <property type="entry name" value="S_TKc"/>
    <property type="match status" value="1"/>
</dbReference>
<dbReference type="InterPro" id="IPR030616">
    <property type="entry name" value="Aur-like"/>
</dbReference>
<dbReference type="PROSITE" id="PS00108">
    <property type="entry name" value="PROTEIN_KINASE_ST"/>
    <property type="match status" value="1"/>
</dbReference>
<feature type="non-terminal residue" evidence="21">
    <location>
        <position position="1"/>
    </location>
</feature>
<evidence type="ECO:0000256" key="5">
    <source>
        <dbReference type="ARBA" id="ARBA00022723"/>
    </source>
</evidence>
<dbReference type="AlphaFoldDB" id="A0A813FPA6"/>
<dbReference type="InterPro" id="IPR017441">
    <property type="entry name" value="Protein_kinase_ATP_BS"/>
</dbReference>
<feature type="domain" description="Protein kinase" evidence="20">
    <location>
        <begin position="129"/>
        <end position="391"/>
    </location>
</feature>
<comment type="catalytic activity">
    <reaction evidence="13">
        <text>L-seryl-[protein] + ATP = O-phospho-L-seryl-[protein] + ADP + H(+)</text>
        <dbReference type="Rhea" id="RHEA:17989"/>
        <dbReference type="Rhea" id="RHEA-COMP:9863"/>
        <dbReference type="Rhea" id="RHEA-COMP:11604"/>
        <dbReference type="ChEBI" id="CHEBI:15378"/>
        <dbReference type="ChEBI" id="CHEBI:29999"/>
        <dbReference type="ChEBI" id="CHEBI:30616"/>
        <dbReference type="ChEBI" id="CHEBI:83421"/>
        <dbReference type="ChEBI" id="CHEBI:456216"/>
        <dbReference type="EC" id="2.7.11.1"/>
    </reaction>
</comment>
<feature type="region of interest" description="Disordered" evidence="19">
    <location>
        <begin position="41"/>
        <end position="77"/>
    </location>
</feature>
<evidence type="ECO:0000256" key="11">
    <source>
        <dbReference type="ARBA" id="ARBA00024334"/>
    </source>
</evidence>
<dbReference type="GO" id="GO:0005524">
    <property type="term" value="F:ATP binding"/>
    <property type="evidence" value="ECO:0007669"/>
    <property type="project" value="UniProtKB-UniRule"/>
</dbReference>
<keyword evidence="7 15" id="KW-0547">Nucleotide-binding</keyword>
<dbReference type="GO" id="GO:0004674">
    <property type="term" value="F:protein serine/threonine kinase activity"/>
    <property type="evidence" value="ECO:0007669"/>
    <property type="project" value="UniProtKB-KW"/>
</dbReference>
<evidence type="ECO:0000256" key="15">
    <source>
        <dbReference type="PIRSR" id="PIRSR630616-2"/>
    </source>
</evidence>
<evidence type="ECO:0000256" key="4">
    <source>
        <dbReference type="ARBA" id="ARBA00022679"/>
    </source>
</evidence>
<comment type="similarity">
    <text evidence="11">Belongs to the protein kinase superfamily. Ser/Thr protein kinase family. CDPK subfamily.</text>
</comment>
<dbReference type="Pfam" id="PF00069">
    <property type="entry name" value="Pkinase"/>
    <property type="match status" value="1"/>
</dbReference>
<dbReference type="OrthoDB" id="63989at2759"/>
<evidence type="ECO:0000256" key="6">
    <source>
        <dbReference type="ARBA" id="ARBA00022737"/>
    </source>
</evidence>
<dbReference type="Gene3D" id="1.10.510.10">
    <property type="entry name" value="Transferase(Phosphotransferase) domain 1"/>
    <property type="match status" value="1"/>
</dbReference>
<keyword evidence="22" id="KW-1185">Reference proteome</keyword>
<evidence type="ECO:0000256" key="8">
    <source>
        <dbReference type="ARBA" id="ARBA00022777"/>
    </source>
</evidence>
<evidence type="ECO:0000313" key="22">
    <source>
        <dbReference type="Proteomes" id="UP000654075"/>
    </source>
</evidence>
<feature type="binding site" evidence="15">
    <location>
        <position position="287"/>
    </location>
    <ligand>
        <name>ATP</name>
        <dbReference type="ChEBI" id="CHEBI:30616"/>
    </ligand>
</feature>
<feature type="active site" description="Proton acceptor" evidence="14">
    <location>
        <position position="255"/>
    </location>
</feature>
<comment type="caution">
    <text evidence="21">The sequence shown here is derived from an EMBL/GenBank/DDBJ whole genome shotgun (WGS) entry which is preliminary data.</text>
</comment>
<sequence length="424" mass="46732">MSLSIASLRASPLRFSSRFVSGLKSLGTRGGGGCQFCASFSSSAEPSDCGDASSSSSRRRRRWAPGSEEAEGERKKYAQLPFCGPSTTYEGNDDNDGSWLRKLNSCAGSFVRGTFVKQGLSGEDLARKYDIGEELGSGATATVYRAVNRRTGHAVAMKAISKTHISDHQMLQNEIQIHKATDHPNILRLLEIFEDETQLMLVCELCGAGDLWKLLISNQDEFAGSQLCEEDAMQIFKQILNSVVYLHSRGIVHRDLKPGNFLCQKVPEPTGSSSKTESRVGIIKLADFGVSSYCHVKHRLTRRVGTDGFMAPEVARNQPYDEKADCFSCGCILHMLLTGHPPKQREDGSYTISKIRLNFVSPEARSLVQQLMAPLPEDRPSAEQALRSPLLQGSRQRLRAGSARLDAQLLDNMYAYSSFPLLKK</sequence>
<evidence type="ECO:0000256" key="14">
    <source>
        <dbReference type="PIRSR" id="PIRSR630616-1"/>
    </source>
</evidence>
<evidence type="ECO:0000313" key="21">
    <source>
        <dbReference type="EMBL" id="CAE8613999.1"/>
    </source>
</evidence>
<proteinExistence type="inferred from homology"/>
<evidence type="ECO:0000256" key="10">
    <source>
        <dbReference type="ARBA" id="ARBA00022840"/>
    </source>
</evidence>
<evidence type="ECO:0000256" key="7">
    <source>
        <dbReference type="ARBA" id="ARBA00022741"/>
    </source>
</evidence>
<name>A0A813FPA6_POLGL</name>
<evidence type="ECO:0000256" key="2">
    <source>
        <dbReference type="ARBA" id="ARBA00012513"/>
    </source>
</evidence>
<gene>
    <name evidence="21" type="ORF">PGLA1383_LOCUS31737</name>
</gene>
<keyword evidence="3 18" id="KW-0723">Serine/threonine-protein kinase</keyword>
<comment type="catalytic activity">
    <reaction evidence="12">
        <text>L-threonyl-[protein] + ATP = O-phospho-L-threonyl-[protein] + ADP + H(+)</text>
        <dbReference type="Rhea" id="RHEA:46608"/>
        <dbReference type="Rhea" id="RHEA-COMP:11060"/>
        <dbReference type="Rhea" id="RHEA-COMP:11605"/>
        <dbReference type="ChEBI" id="CHEBI:15378"/>
        <dbReference type="ChEBI" id="CHEBI:30013"/>
        <dbReference type="ChEBI" id="CHEBI:30616"/>
        <dbReference type="ChEBI" id="CHEBI:61977"/>
        <dbReference type="ChEBI" id="CHEBI:456216"/>
        <dbReference type="EC" id="2.7.11.1"/>
    </reaction>
</comment>
<dbReference type="GO" id="GO:0046872">
    <property type="term" value="F:metal ion binding"/>
    <property type="evidence" value="ECO:0007669"/>
    <property type="project" value="UniProtKB-KW"/>
</dbReference>
<comment type="cofactor">
    <cofactor evidence="1">
        <name>Mg(2+)</name>
        <dbReference type="ChEBI" id="CHEBI:18420"/>
    </cofactor>
</comment>
<evidence type="ECO:0000256" key="9">
    <source>
        <dbReference type="ARBA" id="ARBA00022837"/>
    </source>
</evidence>
<keyword evidence="6" id="KW-0677">Repeat</keyword>
<keyword evidence="10 15" id="KW-0067">ATP-binding</keyword>
<feature type="binding site" evidence="15 17">
    <location>
        <position position="158"/>
    </location>
    <ligand>
        <name>ATP</name>
        <dbReference type="ChEBI" id="CHEBI:30616"/>
    </ligand>
</feature>
<dbReference type="PROSITE" id="PS50011">
    <property type="entry name" value="PROTEIN_KINASE_DOM"/>
    <property type="match status" value="1"/>
</dbReference>
<evidence type="ECO:0000256" key="1">
    <source>
        <dbReference type="ARBA" id="ARBA00001946"/>
    </source>
</evidence>
<keyword evidence="8" id="KW-0418">Kinase</keyword>
<dbReference type="Gene3D" id="3.30.200.20">
    <property type="entry name" value="Phosphorylase Kinase, domain 1"/>
    <property type="match status" value="1"/>
</dbReference>